<accession>M1DMX4</accession>
<dbReference type="AlphaFoldDB" id="M1DMX4"/>
<dbReference type="Proteomes" id="UP000011115">
    <property type="component" value="Unassembled WGS sequence"/>
</dbReference>
<evidence type="ECO:0000256" key="1">
    <source>
        <dbReference type="SAM" id="MobiDB-lite"/>
    </source>
</evidence>
<proteinExistence type="predicted"/>
<keyword evidence="3" id="KW-1185">Reference proteome</keyword>
<sequence>MTYEEDDADLDGVGATGAIVLPTLPPGVKFTITSTMIQRLNLKEVVDEEEMGATIEERLVVQTLAAVLMNFEADFRDDYVETVNVLEGMGAHSSFPEKLDLDLKNMSSPPAKPSIEEPPVLELK</sequence>
<dbReference type="InParanoid" id="M1DMX4"/>
<organism evidence="2 3">
    <name type="scientific">Solanum tuberosum</name>
    <name type="common">Potato</name>
    <dbReference type="NCBI Taxonomy" id="4113"/>
    <lineage>
        <taxon>Eukaryota</taxon>
        <taxon>Viridiplantae</taxon>
        <taxon>Streptophyta</taxon>
        <taxon>Embryophyta</taxon>
        <taxon>Tracheophyta</taxon>
        <taxon>Spermatophyta</taxon>
        <taxon>Magnoliopsida</taxon>
        <taxon>eudicotyledons</taxon>
        <taxon>Gunneridae</taxon>
        <taxon>Pentapetalae</taxon>
        <taxon>asterids</taxon>
        <taxon>lamiids</taxon>
        <taxon>Solanales</taxon>
        <taxon>Solanaceae</taxon>
        <taxon>Solanoideae</taxon>
        <taxon>Solaneae</taxon>
        <taxon>Solanum</taxon>
    </lineage>
</organism>
<reference evidence="2" key="2">
    <citation type="submission" date="2015-06" db="UniProtKB">
        <authorList>
            <consortium name="EnsemblPlants"/>
        </authorList>
    </citation>
    <scope>IDENTIFICATION</scope>
    <source>
        <strain evidence="2">DM1-3 516 R44</strain>
    </source>
</reference>
<protein>
    <submittedName>
        <fullName evidence="2">Integrase core domain containing protein</fullName>
    </submittedName>
</protein>
<reference evidence="3" key="1">
    <citation type="journal article" date="2011" name="Nature">
        <title>Genome sequence and analysis of the tuber crop potato.</title>
        <authorList>
            <consortium name="The Potato Genome Sequencing Consortium"/>
        </authorList>
    </citation>
    <scope>NUCLEOTIDE SEQUENCE [LARGE SCALE GENOMIC DNA]</scope>
    <source>
        <strain evidence="3">cv. DM1-3 516 R44</strain>
    </source>
</reference>
<evidence type="ECO:0000313" key="2">
    <source>
        <dbReference type="EnsemblPlants" id="PGSC0003DMT400091568"/>
    </source>
</evidence>
<evidence type="ECO:0000313" key="3">
    <source>
        <dbReference type="Proteomes" id="UP000011115"/>
    </source>
</evidence>
<dbReference type="HOGENOM" id="CLU_2008015_0_0_1"/>
<dbReference type="Gramene" id="PGSC0003DMT400091568">
    <property type="protein sequence ID" value="PGSC0003DMT400091568"/>
    <property type="gene ID" value="PGSC0003DMG400041139"/>
</dbReference>
<dbReference type="PaxDb" id="4113-PGSC0003DMT400091568"/>
<dbReference type="EnsemblPlants" id="PGSC0003DMT400091568">
    <property type="protein sequence ID" value="PGSC0003DMT400091568"/>
    <property type="gene ID" value="PGSC0003DMG400041139"/>
</dbReference>
<feature type="region of interest" description="Disordered" evidence="1">
    <location>
        <begin position="101"/>
        <end position="124"/>
    </location>
</feature>
<name>M1DMX4_SOLTU</name>